<comment type="similarity">
    <text evidence="2 8">Belongs to the cytochrome P450 family.</text>
</comment>
<evidence type="ECO:0000313" key="10">
    <source>
        <dbReference type="EMBL" id="KAK0513961.1"/>
    </source>
</evidence>
<comment type="cofactor">
    <cofactor evidence="1 7">
        <name>heme</name>
        <dbReference type="ChEBI" id="CHEBI:30413"/>
    </cofactor>
</comment>
<keyword evidence="9" id="KW-1133">Transmembrane helix</keyword>
<keyword evidence="9" id="KW-0472">Membrane</keyword>
<reference evidence="10" key="1">
    <citation type="submission" date="2023-03" db="EMBL/GenBank/DDBJ databases">
        <title>Complete genome of Cladonia borealis.</title>
        <authorList>
            <person name="Park H."/>
        </authorList>
    </citation>
    <scope>NUCLEOTIDE SEQUENCE</scope>
    <source>
        <strain evidence="10">ANT050790</strain>
    </source>
</reference>
<keyword evidence="7 8" id="KW-0349">Heme</keyword>
<gene>
    <name evidence="10" type="ORF">JMJ35_003683</name>
</gene>
<evidence type="ECO:0000256" key="9">
    <source>
        <dbReference type="SAM" id="Phobius"/>
    </source>
</evidence>
<comment type="caution">
    <text evidence="10">The sequence shown here is derived from an EMBL/GenBank/DDBJ whole genome shotgun (WGS) entry which is preliminary data.</text>
</comment>
<dbReference type="GO" id="GO:0005506">
    <property type="term" value="F:iron ion binding"/>
    <property type="evidence" value="ECO:0007669"/>
    <property type="project" value="InterPro"/>
</dbReference>
<dbReference type="InterPro" id="IPR050121">
    <property type="entry name" value="Cytochrome_P450_monoxygenase"/>
</dbReference>
<dbReference type="PRINTS" id="PR00463">
    <property type="entry name" value="EP450I"/>
</dbReference>
<feature type="binding site" description="axial binding residue" evidence="7">
    <location>
        <position position="479"/>
    </location>
    <ligand>
        <name>heme</name>
        <dbReference type="ChEBI" id="CHEBI:30413"/>
    </ligand>
    <ligandPart>
        <name>Fe</name>
        <dbReference type="ChEBI" id="CHEBI:18248"/>
    </ligandPart>
</feature>
<keyword evidence="9" id="KW-0812">Transmembrane</keyword>
<organism evidence="10 11">
    <name type="scientific">Cladonia borealis</name>
    <dbReference type="NCBI Taxonomy" id="184061"/>
    <lineage>
        <taxon>Eukaryota</taxon>
        <taxon>Fungi</taxon>
        <taxon>Dikarya</taxon>
        <taxon>Ascomycota</taxon>
        <taxon>Pezizomycotina</taxon>
        <taxon>Lecanoromycetes</taxon>
        <taxon>OSLEUM clade</taxon>
        <taxon>Lecanoromycetidae</taxon>
        <taxon>Lecanorales</taxon>
        <taxon>Lecanorineae</taxon>
        <taxon>Cladoniaceae</taxon>
        <taxon>Cladonia</taxon>
    </lineage>
</organism>
<dbReference type="GO" id="GO:0004497">
    <property type="term" value="F:monooxygenase activity"/>
    <property type="evidence" value="ECO:0007669"/>
    <property type="project" value="UniProtKB-KW"/>
</dbReference>
<dbReference type="Gene3D" id="1.10.630.10">
    <property type="entry name" value="Cytochrome P450"/>
    <property type="match status" value="1"/>
</dbReference>
<dbReference type="CDD" id="cd11062">
    <property type="entry name" value="CYP58-like"/>
    <property type="match status" value="1"/>
</dbReference>
<keyword evidence="3 7" id="KW-0479">Metal-binding</keyword>
<dbReference type="SUPFAM" id="SSF48264">
    <property type="entry name" value="Cytochrome P450"/>
    <property type="match status" value="1"/>
</dbReference>
<evidence type="ECO:0000256" key="1">
    <source>
        <dbReference type="ARBA" id="ARBA00001971"/>
    </source>
</evidence>
<evidence type="ECO:0000256" key="4">
    <source>
        <dbReference type="ARBA" id="ARBA00023002"/>
    </source>
</evidence>
<evidence type="ECO:0000256" key="8">
    <source>
        <dbReference type="RuleBase" id="RU000461"/>
    </source>
</evidence>
<evidence type="ECO:0000256" key="7">
    <source>
        <dbReference type="PIRSR" id="PIRSR602401-1"/>
    </source>
</evidence>
<dbReference type="GO" id="GO:0020037">
    <property type="term" value="F:heme binding"/>
    <property type="evidence" value="ECO:0007669"/>
    <property type="project" value="InterPro"/>
</dbReference>
<proteinExistence type="inferred from homology"/>
<dbReference type="PRINTS" id="PR00385">
    <property type="entry name" value="P450"/>
</dbReference>
<evidence type="ECO:0008006" key="12">
    <source>
        <dbReference type="Google" id="ProtNLM"/>
    </source>
</evidence>
<dbReference type="AlphaFoldDB" id="A0AA39R4L3"/>
<dbReference type="EMBL" id="JAFEKC020000006">
    <property type="protein sequence ID" value="KAK0513961.1"/>
    <property type="molecule type" value="Genomic_DNA"/>
</dbReference>
<evidence type="ECO:0000256" key="5">
    <source>
        <dbReference type="ARBA" id="ARBA00023004"/>
    </source>
</evidence>
<evidence type="ECO:0000256" key="2">
    <source>
        <dbReference type="ARBA" id="ARBA00010617"/>
    </source>
</evidence>
<keyword evidence="4 8" id="KW-0560">Oxidoreductase</keyword>
<dbReference type="GO" id="GO:0016705">
    <property type="term" value="F:oxidoreductase activity, acting on paired donors, with incorporation or reduction of molecular oxygen"/>
    <property type="evidence" value="ECO:0007669"/>
    <property type="project" value="InterPro"/>
</dbReference>
<protein>
    <recommendedName>
        <fullName evidence="12">Cytochrome P450</fullName>
    </recommendedName>
</protein>
<dbReference type="InterPro" id="IPR017972">
    <property type="entry name" value="Cyt_P450_CS"/>
</dbReference>
<dbReference type="PROSITE" id="PS00086">
    <property type="entry name" value="CYTOCHROME_P450"/>
    <property type="match status" value="1"/>
</dbReference>
<evidence type="ECO:0000256" key="6">
    <source>
        <dbReference type="ARBA" id="ARBA00023033"/>
    </source>
</evidence>
<keyword evidence="6 8" id="KW-0503">Monooxygenase</keyword>
<dbReference type="InterPro" id="IPR001128">
    <property type="entry name" value="Cyt_P450"/>
</dbReference>
<dbReference type="InterPro" id="IPR036396">
    <property type="entry name" value="Cyt_P450_sf"/>
</dbReference>
<name>A0AA39R4L3_9LECA</name>
<dbReference type="Pfam" id="PF00067">
    <property type="entry name" value="p450"/>
    <property type="match status" value="1"/>
</dbReference>
<dbReference type="InterPro" id="IPR002401">
    <property type="entry name" value="Cyt_P450_E_grp-I"/>
</dbReference>
<dbReference type="PANTHER" id="PTHR24305:SF157">
    <property type="entry name" value="N-ACETYLTRYPTOPHAN 6-HYDROXYLASE IVOC-RELATED"/>
    <property type="match status" value="1"/>
</dbReference>
<dbReference type="Proteomes" id="UP001166286">
    <property type="component" value="Unassembled WGS sequence"/>
</dbReference>
<dbReference type="PANTHER" id="PTHR24305">
    <property type="entry name" value="CYTOCHROME P450"/>
    <property type="match status" value="1"/>
</dbReference>
<evidence type="ECO:0000256" key="3">
    <source>
        <dbReference type="ARBA" id="ARBA00022723"/>
    </source>
</evidence>
<accession>A0AA39R4L3</accession>
<evidence type="ECO:0000313" key="11">
    <source>
        <dbReference type="Proteomes" id="UP001166286"/>
    </source>
</evidence>
<keyword evidence="5 7" id="KW-0408">Iron</keyword>
<keyword evidence="11" id="KW-1185">Reference proteome</keyword>
<sequence>MIFEIINYTATVSLAYMIFLVLYRLTLHPLAEFPGPKIAAATKWYEFYYDCIKGAGGLFAYEVDRMHERYGPIVRINPHELHVSDPAWLDTLYTGPGPVRDKYAPSAHSSGAPEGTFGTVDHYIHRQRRSAVRTFDSKKTVRAFQTSICTTVEDLCRELSRCAENGEIFECSVYFLSWATDSVAKYLENDTYGLLDDEQRRNSWHKTVEKVIKLTPIVKQFPFFMPFVLRVPEWIMRIVSQDLNLVLLMHKVRSTSFSPCGEDLHYVALKWRMRCTARRYLSLHNLEAEKVNEPMRIDGYFKGKPDAYWAILSSDLPECDKEPDRVAQEVLTLLVGGSVTTMRVMSRIIYHVSSSSHVLHELRKSLDAIMPLRTTHPELQVLENQEYLVAVVKESLRITTALTSRLPLVSPAKPLSYNENKWIIPAGTPVSMSISRILMDQDIYENPYEFRPERWLGSPAQKAQLAKYFVPFGRGARMCVGQNFAWAELIICTAMLFRRFDFELCGVDRQRDVDVQGDFFLAQPSPNSRGIRVKVHSRTT</sequence>
<feature type="transmembrane region" description="Helical" evidence="9">
    <location>
        <begin position="6"/>
        <end position="27"/>
    </location>
</feature>